<dbReference type="Pfam" id="PF08640">
    <property type="entry name" value="U3_assoc_6"/>
    <property type="match status" value="1"/>
</dbReference>
<dbReference type="InterPro" id="IPR003107">
    <property type="entry name" value="HAT"/>
</dbReference>
<keyword evidence="4" id="KW-0677">Repeat</keyword>
<dbReference type="VEuPathDB" id="FungiDB:JI435_144890"/>
<dbReference type="InterPro" id="IPR011990">
    <property type="entry name" value="TPR-like_helical_dom_sf"/>
</dbReference>
<dbReference type="GO" id="GO:0030515">
    <property type="term" value="F:snoRNA binding"/>
    <property type="evidence" value="ECO:0000318"/>
    <property type="project" value="GO_Central"/>
</dbReference>
<dbReference type="GO" id="GO:0000462">
    <property type="term" value="P:maturation of SSU-rRNA from tricistronic rRNA transcript (SSU-rRNA, 5.8S rRNA, LSU-rRNA)"/>
    <property type="evidence" value="ECO:0000318"/>
    <property type="project" value="GO_Central"/>
</dbReference>
<dbReference type="GO" id="GO:0032040">
    <property type="term" value="C:small-subunit processome"/>
    <property type="evidence" value="ECO:0000318"/>
    <property type="project" value="GO_Central"/>
</dbReference>
<evidence type="ECO:0000313" key="8">
    <source>
        <dbReference type="Proteomes" id="UP000001055"/>
    </source>
</evidence>
<comment type="similarity">
    <text evidence="2">Belongs to the UTP6 family.</text>
</comment>
<dbReference type="eggNOG" id="KOG2396">
    <property type="taxonomic scope" value="Eukaryota"/>
</dbReference>
<dbReference type="KEGG" id="pno:SNOG_14489"/>
<accession>Q0U0W9</accession>
<dbReference type="InterPro" id="IPR013949">
    <property type="entry name" value="Utp6"/>
</dbReference>
<dbReference type="GeneID" id="5981598"/>
<evidence type="ECO:0000256" key="4">
    <source>
        <dbReference type="ARBA" id="ARBA00022737"/>
    </source>
</evidence>
<dbReference type="STRING" id="321614.Q0U0W9"/>
<sequence length="446" mass="50771">MAGPSDKARFYLEQSATELNELERKKIFTRAQEEISSIAKKRSDFEHIINARGSHPSDYLRYIEFEKNVDALRRKRIKRLGVRYKGAGQRTIYFLYNRATRKFSGDLTLWMQYIDFARKDKAYKRLNDIFTSVARLHPTKSEIWVHAANYFMDTQADITNARSYMQRGLRFCKNSEYLWLEYARLETIYVGKIAGRRKILGLEVDHTKTQTTTEDEDVDMITLPTVTAEDIDPSLKQDEGVDEVALQNLAAAPVLTGAIPLAVFDSAMKQFQGKPRVAENFFAMFAEFEQLACIPRILQHVLDFLQQTAPQSLETSICEFRMQLFGRSPADPEFPPALADALDLISTATSRHPSMVARVAEVAVRELLSLQRLSADTDPAVQTVISKMLRKYTRALDQEAGDKIVDLAKALQEEGKRYDAEALIRSSAKHYSANEELQQLCAALDT</sequence>
<name>Q0U0W9_PHANO</name>
<evidence type="ECO:0000256" key="1">
    <source>
        <dbReference type="ARBA" id="ARBA00004604"/>
    </source>
</evidence>
<evidence type="ECO:0000256" key="5">
    <source>
        <dbReference type="ARBA" id="ARBA00023242"/>
    </source>
</evidence>
<dbReference type="PANTHER" id="PTHR23271:SF1">
    <property type="entry name" value="U3 SMALL NUCLEOLAR RNA-ASSOCIATED PROTEIN 6 HOMOLOG"/>
    <property type="match status" value="1"/>
</dbReference>
<dbReference type="Gene3D" id="1.25.40.10">
    <property type="entry name" value="Tetratricopeptide repeat domain"/>
    <property type="match status" value="1"/>
</dbReference>
<keyword evidence="5" id="KW-0539">Nucleus</keyword>
<dbReference type="SUPFAM" id="SSF48452">
    <property type="entry name" value="TPR-like"/>
    <property type="match status" value="1"/>
</dbReference>
<keyword evidence="3" id="KW-0698">rRNA processing</keyword>
<dbReference type="AlphaFoldDB" id="Q0U0W9"/>
<evidence type="ECO:0000256" key="2">
    <source>
        <dbReference type="ARBA" id="ARBA00010734"/>
    </source>
</evidence>
<dbReference type="InterPro" id="IPR055347">
    <property type="entry name" value="UTP6_N"/>
</dbReference>
<dbReference type="GO" id="GO:0034388">
    <property type="term" value="C:Pwp2p-containing subcomplex of 90S preribosome"/>
    <property type="evidence" value="ECO:0000318"/>
    <property type="project" value="GO_Central"/>
</dbReference>
<proteinExistence type="inferred from homology"/>
<evidence type="ECO:0000256" key="3">
    <source>
        <dbReference type="ARBA" id="ARBA00022552"/>
    </source>
</evidence>
<dbReference type="HOGENOM" id="CLU_026025_3_1_1"/>
<dbReference type="FunCoup" id="Q0U0W9">
    <property type="interactions" value="273"/>
</dbReference>
<dbReference type="EMBL" id="CH445356">
    <property type="protein sequence ID" value="EAT78029.2"/>
    <property type="molecule type" value="Genomic_DNA"/>
</dbReference>
<organism evidence="7 8">
    <name type="scientific">Phaeosphaeria nodorum (strain SN15 / ATCC MYA-4574 / FGSC 10173)</name>
    <name type="common">Glume blotch fungus</name>
    <name type="synonym">Parastagonospora nodorum</name>
    <dbReference type="NCBI Taxonomy" id="321614"/>
    <lineage>
        <taxon>Eukaryota</taxon>
        <taxon>Fungi</taxon>
        <taxon>Dikarya</taxon>
        <taxon>Ascomycota</taxon>
        <taxon>Pezizomycotina</taxon>
        <taxon>Dothideomycetes</taxon>
        <taxon>Pleosporomycetidae</taxon>
        <taxon>Pleosporales</taxon>
        <taxon>Pleosporineae</taxon>
        <taxon>Phaeosphaeriaceae</taxon>
        <taxon>Parastagonospora</taxon>
    </lineage>
</organism>
<dbReference type="RefSeq" id="XP_001804673.1">
    <property type="nucleotide sequence ID" value="XM_001804621.1"/>
</dbReference>
<dbReference type="InParanoid" id="Q0U0W9"/>
<gene>
    <name evidence="7" type="ORF">SNOG_14489</name>
</gene>
<comment type="subcellular location">
    <subcellularLocation>
        <location evidence="1">Nucleus</location>
        <location evidence="1">Nucleolus</location>
    </subcellularLocation>
</comment>
<protein>
    <recommendedName>
        <fullName evidence="6">U3 small nucleolar RNA-associated protein 6 N-terminal domain-containing protein</fullName>
    </recommendedName>
</protein>
<dbReference type="SMART" id="SM00386">
    <property type="entry name" value="HAT"/>
    <property type="match status" value="4"/>
</dbReference>
<feature type="domain" description="U3 small nucleolar RNA-associated protein 6 N-terminal" evidence="6">
    <location>
        <begin position="12"/>
        <end position="84"/>
    </location>
</feature>
<dbReference type="Proteomes" id="UP000001055">
    <property type="component" value="Unassembled WGS sequence"/>
</dbReference>
<dbReference type="PANTHER" id="PTHR23271">
    <property type="entry name" value="HEPATOCELLULAR CARCINOMA-ASSOCIATED ANTIGEN 66"/>
    <property type="match status" value="1"/>
</dbReference>
<evidence type="ECO:0000313" key="7">
    <source>
        <dbReference type="EMBL" id="EAT78029.2"/>
    </source>
</evidence>
<evidence type="ECO:0000259" key="6">
    <source>
        <dbReference type="Pfam" id="PF08640"/>
    </source>
</evidence>
<reference evidence="8" key="1">
    <citation type="journal article" date="2007" name="Plant Cell">
        <title>Dothideomycete-plant interactions illuminated by genome sequencing and EST analysis of the wheat pathogen Stagonospora nodorum.</title>
        <authorList>
            <person name="Hane J.K."/>
            <person name="Lowe R.G."/>
            <person name="Solomon P.S."/>
            <person name="Tan K.C."/>
            <person name="Schoch C.L."/>
            <person name="Spatafora J.W."/>
            <person name="Crous P.W."/>
            <person name="Kodira C."/>
            <person name="Birren B.W."/>
            <person name="Galagan J.E."/>
            <person name="Torriani S.F."/>
            <person name="McDonald B.A."/>
            <person name="Oliver R.P."/>
        </authorList>
    </citation>
    <scope>NUCLEOTIDE SEQUENCE [LARGE SCALE GENOMIC DNA]</scope>
    <source>
        <strain evidence="8">SN15 / ATCC MYA-4574 / FGSC 10173</strain>
    </source>
</reference>